<evidence type="ECO:0000313" key="3">
    <source>
        <dbReference type="EMBL" id="SDD59012.1"/>
    </source>
</evidence>
<evidence type="ECO:0000256" key="1">
    <source>
        <dbReference type="SAM" id="MobiDB-lite"/>
    </source>
</evidence>
<name>A0A1G6VZG3_9GAMM</name>
<dbReference type="EMBL" id="FNAL01000004">
    <property type="protein sequence ID" value="SDD59012.1"/>
    <property type="molecule type" value="Genomic_DNA"/>
</dbReference>
<reference evidence="5" key="3">
    <citation type="journal article" date="2019" name="Int. J. Syst. Evol. Microbiol.">
        <title>The Global Catalogue of Microorganisms (GCM) 10K type strain sequencing project: providing services to taxonomists for standard genome sequencing and annotation.</title>
        <authorList>
            <consortium name="The Broad Institute Genomics Platform"/>
            <consortium name="The Broad Institute Genome Sequencing Center for Infectious Disease"/>
            <person name="Wu L."/>
            <person name="Ma J."/>
        </authorList>
    </citation>
    <scope>NUCLEOTIDE SEQUENCE [LARGE SCALE GENOMIC DNA]</scope>
    <source>
        <strain evidence="5">NBRC 103191</strain>
    </source>
</reference>
<protein>
    <submittedName>
        <fullName evidence="3">Uncharacterized protein</fullName>
    </submittedName>
</protein>
<gene>
    <name evidence="2" type="ORF">GCM10007915_10680</name>
    <name evidence="3" type="ORF">SAMN05660405_00781</name>
</gene>
<feature type="region of interest" description="Disordered" evidence="1">
    <location>
        <begin position="359"/>
        <end position="430"/>
    </location>
</feature>
<accession>A0A1G6VZG3</accession>
<sequence>MENSQVNTLSNDQNSSFDQASMQYHSSQYFRTMSDLYMKSIKKGAKYIEDFYDELKKMSVIDSKALLYTYNIMMGRSWENVNFDDDDYKNILVKELQTWEYPIVKFNEILDAKAMFVVPDSYLDWFRDDLRSSIFIMNLIHGIFEYAAFKGRDELLNAITNYLPYNIAFFNSSTNNKFGYFDPIQVYDRPMTTNLLSIKSTYLKGRTKDKELRWLDPSNHNQIEWAYDYLNDKDGPIILQGIFFPENIEDKHDLILAHLDSLSNIESPEIGTKENKGFSLRSYTLYKMKKAWDGRKNHESKVQANNGNIKIYKKNQSKLKELVKYNKVATNKLVNKFIEDAYENYTANCLEGAQELDQHTSNEDNNVKGKDKTSGSTSSADPTQTEPTSAINQSKRRIPLKSRATPTARVTNQSDRLHSESLKYKEKSRD</sequence>
<evidence type="ECO:0000313" key="5">
    <source>
        <dbReference type="Proteomes" id="UP001156645"/>
    </source>
</evidence>
<evidence type="ECO:0000313" key="2">
    <source>
        <dbReference type="EMBL" id="GLR28830.1"/>
    </source>
</evidence>
<dbReference type="Proteomes" id="UP000198501">
    <property type="component" value="Unassembled WGS sequence"/>
</dbReference>
<feature type="compositionally biased region" description="Basic and acidic residues" evidence="1">
    <location>
        <begin position="359"/>
        <end position="373"/>
    </location>
</feature>
<dbReference type="AlphaFoldDB" id="A0A1G6VZG3"/>
<feature type="compositionally biased region" description="Polar residues" evidence="1">
    <location>
        <begin position="404"/>
        <end position="414"/>
    </location>
</feature>
<evidence type="ECO:0000313" key="4">
    <source>
        <dbReference type="Proteomes" id="UP000198501"/>
    </source>
</evidence>
<dbReference type="Proteomes" id="UP001156645">
    <property type="component" value="Unassembled WGS sequence"/>
</dbReference>
<dbReference type="EMBL" id="BSOK01000020">
    <property type="protein sequence ID" value="GLR28830.1"/>
    <property type="molecule type" value="Genomic_DNA"/>
</dbReference>
<keyword evidence="5" id="KW-1185">Reference proteome</keyword>
<feature type="compositionally biased region" description="Basic and acidic residues" evidence="1">
    <location>
        <begin position="415"/>
        <end position="430"/>
    </location>
</feature>
<reference evidence="3 4" key="2">
    <citation type="submission" date="2016-10" db="EMBL/GenBank/DDBJ databases">
        <authorList>
            <person name="de Groot N.N."/>
        </authorList>
    </citation>
    <scope>NUCLEOTIDE SEQUENCE [LARGE SCALE GENOMIC DNA]</scope>
    <source>
        <strain evidence="3 4">DSM 23406</strain>
    </source>
</reference>
<proteinExistence type="predicted"/>
<dbReference type="RefSeq" id="WP_093068936.1">
    <property type="nucleotide sequence ID" value="NZ_BSOK01000020.1"/>
</dbReference>
<reference evidence="2" key="1">
    <citation type="journal article" date="2014" name="Int. J. Syst. Evol. Microbiol.">
        <title>Complete genome of a new Firmicutes species belonging to the dominant human colonic microbiota ('Ruminococcus bicirculans') reveals two chromosomes and a selective capacity to utilize plant glucans.</title>
        <authorList>
            <consortium name="NISC Comparative Sequencing Program"/>
            <person name="Wegmann U."/>
            <person name="Louis P."/>
            <person name="Goesmann A."/>
            <person name="Henrissat B."/>
            <person name="Duncan S.H."/>
            <person name="Flint H.J."/>
        </authorList>
    </citation>
    <scope>NUCLEOTIDE SEQUENCE</scope>
    <source>
        <strain evidence="2">NBRC 103191</strain>
    </source>
</reference>
<organism evidence="3 4">
    <name type="scientific">Psychrobacter pacificensis</name>
    <dbReference type="NCBI Taxonomy" id="112002"/>
    <lineage>
        <taxon>Bacteria</taxon>
        <taxon>Pseudomonadati</taxon>
        <taxon>Pseudomonadota</taxon>
        <taxon>Gammaproteobacteria</taxon>
        <taxon>Moraxellales</taxon>
        <taxon>Moraxellaceae</taxon>
        <taxon>Psychrobacter</taxon>
    </lineage>
</organism>
<reference evidence="2" key="4">
    <citation type="submission" date="2023-01" db="EMBL/GenBank/DDBJ databases">
        <title>Draft genome sequence of Psychrobacter pacificensis strain NBRC 103191.</title>
        <authorList>
            <person name="Sun Q."/>
            <person name="Mori K."/>
        </authorList>
    </citation>
    <scope>NUCLEOTIDE SEQUENCE</scope>
    <source>
        <strain evidence="2">NBRC 103191</strain>
    </source>
</reference>
<feature type="compositionally biased region" description="Polar residues" evidence="1">
    <location>
        <begin position="380"/>
        <end position="393"/>
    </location>
</feature>